<comment type="caution">
    <text evidence="1">The sequence shown here is derived from an EMBL/GenBank/DDBJ whole genome shotgun (WGS) entry which is preliminary data.</text>
</comment>
<accession>A0AAU9IKL5</accession>
<dbReference type="AlphaFoldDB" id="A0AAU9IKL5"/>
<name>A0AAU9IKL5_9CILI</name>
<dbReference type="EMBL" id="CAJZBQ010000009">
    <property type="protein sequence ID" value="CAG9312718.1"/>
    <property type="molecule type" value="Genomic_DNA"/>
</dbReference>
<dbReference type="Gene3D" id="2.120.10.80">
    <property type="entry name" value="Kelch-type beta propeller"/>
    <property type="match status" value="1"/>
</dbReference>
<evidence type="ECO:0000313" key="1">
    <source>
        <dbReference type="EMBL" id="CAG9312718.1"/>
    </source>
</evidence>
<dbReference type="InterPro" id="IPR015915">
    <property type="entry name" value="Kelch-typ_b-propeller"/>
</dbReference>
<dbReference type="SUPFAM" id="SSF117281">
    <property type="entry name" value="Kelch motif"/>
    <property type="match status" value="1"/>
</dbReference>
<proteinExistence type="predicted"/>
<sequence length="271" mass="32099">MKLSQLDSEQDKNDIESEHLWNLKRTDRSEKLVRINLRLLKGNNSFAKSPLSQIHVTHWMALPDNHFFGSYEDNDLYKSNLFIADENGNIKIIKSGPPRAEEFDYFASCYYDDSIFIFADEGYAERYIIQQNRWIHLTNFPTGLFEPRRSIGFNQKIIIRPNYDDQFWVYDINLDSYSECLLTGNHGQKMIKDSGKIYSINYTSSTSILYCFNPFEEWRCVKHHDQLPDDLMYAPSVYSKGSIYYLRRMNRNRILYEFSLKTFKVKVGKAF</sequence>
<reference evidence="1" key="1">
    <citation type="submission" date="2021-09" db="EMBL/GenBank/DDBJ databases">
        <authorList>
            <consortium name="AG Swart"/>
            <person name="Singh M."/>
            <person name="Singh A."/>
            <person name="Seah K."/>
            <person name="Emmerich C."/>
        </authorList>
    </citation>
    <scope>NUCLEOTIDE SEQUENCE</scope>
    <source>
        <strain evidence="1">ATCC30299</strain>
    </source>
</reference>
<organism evidence="1 2">
    <name type="scientific">Blepharisma stoltei</name>
    <dbReference type="NCBI Taxonomy" id="1481888"/>
    <lineage>
        <taxon>Eukaryota</taxon>
        <taxon>Sar</taxon>
        <taxon>Alveolata</taxon>
        <taxon>Ciliophora</taxon>
        <taxon>Postciliodesmatophora</taxon>
        <taxon>Heterotrichea</taxon>
        <taxon>Heterotrichida</taxon>
        <taxon>Blepharismidae</taxon>
        <taxon>Blepharisma</taxon>
    </lineage>
</organism>
<keyword evidence="2" id="KW-1185">Reference proteome</keyword>
<evidence type="ECO:0000313" key="2">
    <source>
        <dbReference type="Proteomes" id="UP001162131"/>
    </source>
</evidence>
<protein>
    <submittedName>
        <fullName evidence="1">Uncharacterized protein</fullName>
    </submittedName>
</protein>
<gene>
    <name evidence="1" type="ORF">BSTOLATCC_MIC7515</name>
</gene>
<dbReference type="Proteomes" id="UP001162131">
    <property type="component" value="Unassembled WGS sequence"/>
</dbReference>